<proteinExistence type="predicted"/>
<reference evidence="1 2" key="1">
    <citation type="submission" date="2017-01" db="EMBL/GenBank/DDBJ databases">
        <title>Trade-off between light-utilization and light-protection in marine flavobacteria.</title>
        <authorList>
            <person name="Kumagai Y."/>
            <person name="Yoshizawa S."/>
            <person name="Kogure K."/>
            <person name="Iwasaki W."/>
        </authorList>
    </citation>
    <scope>NUCLEOTIDE SEQUENCE [LARGE SCALE GENOMIC DNA]</scope>
    <source>
        <strain evidence="1 2">KCTC 32109</strain>
    </source>
</reference>
<protein>
    <submittedName>
        <fullName evidence="1">Uncharacterized protein</fullName>
    </submittedName>
</protein>
<dbReference type="Proteomes" id="UP000239747">
    <property type="component" value="Unassembled WGS sequence"/>
</dbReference>
<organism evidence="1 2">
    <name type="scientific">Nonlabens arenilitoris</name>
    <dbReference type="NCBI Taxonomy" id="1217969"/>
    <lineage>
        <taxon>Bacteria</taxon>
        <taxon>Pseudomonadati</taxon>
        <taxon>Bacteroidota</taxon>
        <taxon>Flavobacteriia</taxon>
        <taxon>Flavobacteriales</taxon>
        <taxon>Flavobacteriaceae</taxon>
        <taxon>Nonlabens</taxon>
    </lineage>
</organism>
<dbReference type="AlphaFoldDB" id="A0A2S7UC94"/>
<evidence type="ECO:0000313" key="1">
    <source>
        <dbReference type="EMBL" id="PQJ32555.1"/>
    </source>
</evidence>
<keyword evidence="2" id="KW-1185">Reference proteome</keyword>
<dbReference type="EMBL" id="MTPW01000001">
    <property type="protein sequence ID" value="PQJ32555.1"/>
    <property type="molecule type" value="Genomic_DNA"/>
</dbReference>
<gene>
    <name evidence="1" type="ORF">BST92_11740</name>
</gene>
<accession>A0A2S7UC94</accession>
<name>A0A2S7UC94_9FLAO</name>
<comment type="caution">
    <text evidence="1">The sequence shown here is derived from an EMBL/GenBank/DDBJ whole genome shotgun (WGS) entry which is preliminary data.</text>
</comment>
<evidence type="ECO:0000313" key="2">
    <source>
        <dbReference type="Proteomes" id="UP000239747"/>
    </source>
</evidence>
<sequence length="161" mass="18703">MVCSNLLKYILIFTFCFGCSEKNTEWKSEMNATIFFGSESKNEKFNLTFNKTKNSLNYKYVNQIDTSKTIFIKKIIQSDSLLFGFDKFVKTSKKPFTNDELQGLEFDYYDTLDYADDATGPILFSEKYGLLAINNVYGPTIIFLDKKNDYLTEHIIDNLNE</sequence>